<name>A0A0D1XPK2_EXOME</name>
<proteinExistence type="predicted"/>
<accession>A0A0D1XPK2</accession>
<dbReference type="GeneID" id="27325196"/>
<evidence type="ECO:0000256" key="1">
    <source>
        <dbReference type="SAM" id="MobiDB-lite"/>
    </source>
</evidence>
<feature type="compositionally biased region" description="Polar residues" evidence="1">
    <location>
        <begin position="257"/>
        <end position="268"/>
    </location>
</feature>
<reference evidence="2 3" key="1">
    <citation type="submission" date="2015-01" db="EMBL/GenBank/DDBJ databases">
        <title>The Genome Sequence of Exophiala mesophila CBS40295.</title>
        <authorList>
            <consortium name="The Broad Institute Genomics Platform"/>
            <person name="Cuomo C."/>
            <person name="de Hoog S."/>
            <person name="Gorbushina A."/>
            <person name="Stielow B."/>
            <person name="Teixiera M."/>
            <person name="Abouelleil A."/>
            <person name="Chapman S.B."/>
            <person name="Priest M."/>
            <person name="Young S.K."/>
            <person name="Wortman J."/>
            <person name="Nusbaum C."/>
            <person name="Birren B."/>
        </authorList>
    </citation>
    <scope>NUCLEOTIDE SEQUENCE [LARGE SCALE GENOMIC DNA]</scope>
    <source>
        <strain evidence="2 3">CBS 40295</strain>
    </source>
</reference>
<dbReference type="VEuPathDB" id="FungiDB:PV10_07351"/>
<feature type="compositionally biased region" description="Polar residues" evidence="1">
    <location>
        <begin position="228"/>
        <end position="239"/>
    </location>
</feature>
<sequence length="268" mass="30085">MDPRQALFQRQIRLDLERRRLQLDEESFQIQQELEALEQQQGSGYPDSEDSGTKPFSYTAPFLIDQPQLTPRSQGLVIDLTDDGDEKTEVKYEPTNYEETKKREILSEPNQDQLHAIGSHGHTEWTNHQLISRSIVADLPTAALPYSPFPSSNQTLHPNVDSDTATNVIKKPSKVVILKLPKTGPVLRIGGKTYRRLSRLNPMISHLPSPSSTPPDDSGRRIPLAPSSMFNPRSSSDPTHVSKDRLASIPKKRHSSRPINTSTPVDQI</sequence>
<feature type="region of interest" description="Disordered" evidence="1">
    <location>
        <begin position="200"/>
        <end position="268"/>
    </location>
</feature>
<dbReference type="Proteomes" id="UP000054302">
    <property type="component" value="Unassembled WGS sequence"/>
</dbReference>
<dbReference type="AlphaFoldDB" id="A0A0D1XPK2"/>
<evidence type="ECO:0000313" key="3">
    <source>
        <dbReference type="Proteomes" id="UP000054302"/>
    </source>
</evidence>
<feature type="region of interest" description="Disordered" evidence="1">
    <location>
        <begin position="32"/>
        <end position="56"/>
    </location>
</feature>
<dbReference type="OrthoDB" id="10384661at2759"/>
<protein>
    <submittedName>
        <fullName evidence="2">Uncharacterized protein</fullName>
    </submittedName>
</protein>
<dbReference type="EMBL" id="KN847524">
    <property type="protein sequence ID" value="KIV90001.1"/>
    <property type="molecule type" value="Genomic_DNA"/>
</dbReference>
<organism evidence="2 3">
    <name type="scientific">Exophiala mesophila</name>
    <name type="common">Black yeast-like fungus</name>
    <dbReference type="NCBI Taxonomy" id="212818"/>
    <lineage>
        <taxon>Eukaryota</taxon>
        <taxon>Fungi</taxon>
        <taxon>Dikarya</taxon>
        <taxon>Ascomycota</taxon>
        <taxon>Pezizomycotina</taxon>
        <taxon>Eurotiomycetes</taxon>
        <taxon>Chaetothyriomycetidae</taxon>
        <taxon>Chaetothyriales</taxon>
        <taxon>Herpotrichiellaceae</taxon>
        <taxon>Exophiala</taxon>
    </lineage>
</organism>
<keyword evidence="3" id="KW-1185">Reference proteome</keyword>
<dbReference type="HOGENOM" id="CLU_1038403_0_0_1"/>
<dbReference type="RefSeq" id="XP_016221575.1">
    <property type="nucleotide sequence ID" value="XM_016372243.1"/>
</dbReference>
<feature type="compositionally biased region" description="Low complexity" evidence="1">
    <location>
        <begin position="32"/>
        <end position="41"/>
    </location>
</feature>
<gene>
    <name evidence="2" type="ORF">PV10_07351</name>
</gene>
<evidence type="ECO:0000313" key="2">
    <source>
        <dbReference type="EMBL" id="KIV90001.1"/>
    </source>
</evidence>